<keyword evidence="8 14" id="KW-1133">Transmembrane helix</keyword>
<dbReference type="PANTHER" id="PTHR33445">
    <property type="entry name" value="ATP SYNTHASE SUBUNIT B', CHLOROPLASTIC"/>
    <property type="match status" value="1"/>
</dbReference>
<feature type="coiled-coil region" evidence="16">
    <location>
        <begin position="65"/>
        <end position="132"/>
    </location>
</feature>
<keyword evidence="7 14" id="KW-0375">Hydrogen ion transport</keyword>
<dbReference type="HAMAP" id="MF_01398">
    <property type="entry name" value="ATP_synth_b_bprime"/>
    <property type="match status" value="1"/>
</dbReference>
<keyword evidence="5 14" id="KW-0138">CF(0)</keyword>
<organism evidence="17 18">
    <name type="scientific">Actinomadura viridis</name>
    <dbReference type="NCBI Taxonomy" id="58110"/>
    <lineage>
        <taxon>Bacteria</taxon>
        <taxon>Bacillati</taxon>
        <taxon>Actinomycetota</taxon>
        <taxon>Actinomycetes</taxon>
        <taxon>Streptosporangiales</taxon>
        <taxon>Thermomonosporaceae</taxon>
        <taxon>Actinomadura</taxon>
    </lineage>
</organism>
<dbReference type="InterPro" id="IPR050059">
    <property type="entry name" value="ATP_synthase_B_chain"/>
</dbReference>
<evidence type="ECO:0000313" key="18">
    <source>
        <dbReference type="Proteomes" id="UP000614047"/>
    </source>
</evidence>
<reference evidence="17" key="1">
    <citation type="submission" date="2020-11" db="EMBL/GenBank/DDBJ databases">
        <title>Sequencing the genomes of 1000 actinobacteria strains.</title>
        <authorList>
            <person name="Klenk H.-P."/>
        </authorList>
    </citation>
    <scope>NUCLEOTIDE SEQUENCE</scope>
    <source>
        <strain evidence="17">DSM 43175</strain>
    </source>
</reference>
<evidence type="ECO:0000256" key="2">
    <source>
        <dbReference type="ARBA" id="ARBA00005513"/>
    </source>
</evidence>
<keyword evidence="11 14" id="KW-0066">ATP synthesis</keyword>
<evidence type="ECO:0000256" key="11">
    <source>
        <dbReference type="ARBA" id="ARBA00023310"/>
    </source>
</evidence>
<dbReference type="EMBL" id="JADOUA010000001">
    <property type="protein sequence ID" value="MBG6086937.1"/>
    <property type="molecule type" value="Genomic_DNA"/>
</dbReference>
<dbReference type="NCBIfam" id="TIGR01144">
    <property type="entry name" value="ATP_synt_b"/>
    <property type="match status" value="1"/>
</dbReference>
<evidence type="ECO:0000256" key="8">
    <source>
        <dbReference type="ARBA" id="ARBA00022989"/>
    </source>
</evidence>
<gene>
    <name evidence="14" type="primary">atpF</name>
    <name evidence="17" type="ORF">IW256_001050</name>
</gene>
<evidence type="ECO:0000256" key="1">
    <source>
        <dbReference type="ARBA" id="ARBA00004162"/>
    </source>
</evidence>
<dbReference type="Proteomes" id="UP000614047">
    <property type="component" value="Unassembled WGS sequence"/>
</dbReference>
<evidence type="ECO:0000256" key="14">
    <source>
        <dbReference type="HAMAP-Rule" id="MF_01398"/>
    </source>
</evidence>
<evidence type="ECO:0000256" key="4">
    <source>
        <dbReference type="ARBA" id="ARBA00022475"/>
    </source>
</evidence>
<accession>A0A931DEN6</accession>
<proteinExistence type="inferred from homology"/>
<keyword evidence="6 14" id="KW-0812">Transmembrane</keyword>
<sequence length="190" mass="20762">MYNLLATATVAAEEGGNTNPLLPHTSELVFGTISFAIVLLLVGWKLVPQIQKTLAERTDAIEGGLKRAEDAQSEAQATLKEYQAKLAEARHEAARLREEAREQGAQIIAEMREQAQAEARRITEAAQAQIEAERQAALASLRGEIGTLSVELAGRVVGESLEDSARQSRVVDRFLEELEGRARTQEQITS</sequence>
<evidence type="ECO:0000256" key="3">
    <source>
        <dbReference type="ARBA" id="ARBA00022448"/>
    </source>
</evidence>
<dbReference type="GO" id="GO:0046961">
    <property type="term" value="F:proton-transporting ATPase activity, rotational mechanism"/>
    <property type="evidence" value="ECO:0007669"/>
    <property type="project" value="TreeGrafter"/>
</dbReference>
<dbReference type="GO" id="GO:0045259">
    <property type="term" value="C:proton-transporting ATP synthase complex"/>
    <property type="evidence" value="ECO:0007669"/>
    <property type="project" value="UniProtKB-KW"/>
</dbReference>
<dbReference type="AlphaFoldDB" id="A0A931DEN6"/>
<evidence type="ECO:0000313" key="17">
    <source>
        <dbReference type="EMBL" id="MBG6086937.1"/>
    </source>
</evidence>
<keyword evidence="10 14" id="KW-0472">Membrane</keyword>
<dbReference type="InterPro" id="IPR005864">
    <property type="entry name" value="ATP_synth_F0_bsu_bac"/>
</dbReference>
<comment type="similarity">
    <text evidence="2 14 15">Belongs to the ATPase B chain family.</text>
</comment>
<evidence type="ECO:0000256" key="7">
    <source>
        <dbReference type="ARBA" id="ARBA00022781"/>
    </source>
</evidence>
<dbReference type="RefSeq" id="WP_197009869.1">
    <property type="nucleotide sequence ID" value="NZ_BAABES010000007.1"/>
</dbReference>
<keyword evidence="16" id="KW-0175">Coiled coil</keyword>
<protein>
    <recommendedName>
        <fullName evidence="14">ATP synthase subunit b</fullName>
    </recommendedName>
    <alternativeName>
        <fullName evidence="14">ATP synthase F(0) sector subunit b</fullName>
    </alternativeName>
    <alternativeName>
        <fullName evidence="14">ATPase subunit I</fullName>
    </alternativeName>
    <alternativeName>
        <fullName evidence="14">F-type ATPase subunit b</fullName>
        <shortName evidence="14">F-ATPase subunit b</shortName>
    </alternativeName>
</protein>
<keyword evidence="18" id="KW-1185">Reference proteome</keyword>
<name>A0A931DEN6_9ACTN</name>
<dbReference type="GO" id="GO:0005886">
    <property type="term" value="C:plasma membrane"/>
    <property type="evidence" value="ECO:0007669"/>
    <property type="project" value="UniProtKB-SubCell"/>
</dbReference>
<dbReference type="SUPFAM" id="SSF81573">
    <property type="entry name" value="F1F0 ATP synthase subunit B, membrane domain"/>
    <property type="match status" value="1"/>
</dbReference>
<comment type="function">
    <text evidence="14">Component of the F(0) channel, it forms part of the peripheral stalk, linking F(1) to F(0).</text>
</comment>
<dbReference type="Pfam" id="PF00430">
    <property type="entry name" value="ATP-synt_B"/>
    <property type="match status" value="1"/>
</dbReference>
<keyword evidence="3 14" id="KW-0813">Transport</keyword>
<evidence type="ECO:0000256" key="12">
    <source>
        <dbReference type="ARBA" id="ARBA00025198"/>
    </source>
</evidence>
<dbReference type="InterPro" id="IPR002146">
    <property type="entry name" value="ATP_synth_b/b'su_bac/chlpt"/>
</dbReference>
<dbReference type="CDD" id="cd06503">
    <property type="entry name" value="ATP-synt_Fo_b"/>
    <property type="match status" value="1"/>
</dbReference>
<evidence type="ECO:0000256" key="13">
    <source>
        <dbReference type="ARBA" id="ARBA00025830"/>
    </source>
</evidence>
<dbReference type="Gene3D" id="1.20.5.620">
    <property type="entry name" value="F1F0 ATP synthase subunit B, membrane domain"/>
    <property type="match status" value="1"/>
</dbReference>
<comment type="caution">
    <text evidence="17">The sequence shown here is derived from an EMBL/GenBank/DDBJ whole genome shotgun (WGS) entry which is preliminary data.</text>
</comment>
<feature type="transmembrane region" description="Helical" evidence="14">
    <location>
        <begin position="28"/>
        <end position="47"/>
    </location>
</feature>
<evidence type="ECO:0000256" key="5">
    <source>
        <dbReference type="ARBA" id="ARBA00022547"/>
    </source>
</evidence>
<evidence type="ECO:0000256" key="16">
    <source>
        <dbReference type="SAM" id="Coils"/>
    </source>
</evidence>
<comment type="function">
    <text evidence="12 14">F(1)F(0) ATP synthase produces ATP from ADP in the presence of a proton or sodium gradient. F-type ATPases consist of two structural domains, F(1) containing the extramembraneous catalytic core and F(0) containing the membrane proton channel, linked together by a central stalk and a peripheral stalk. During catalysis, ATP synthesis in the catalytic domain of F(1) is coupled via a rotary mechanism of the central stalk subunits to proton translocation.</text>
</comment>
<comment type="subunit">
    <text evidence="13 14">F-type ATPases have 2 components, F(1) - the catalytic core - and F(0) - the membrane proton channel. F(1) has five subunits: alpha(3), beta(3), gamma(1), delta(1), epsilon(1). F(0) has three main subunits: a(1), b(2) and c(10-14). The alpha and beta chains form an alternating ring which encloses part of the gamma chain. F(1) is attached to F(0) by a central stalk formed by the gamma and epsilon chains, while a peripheral stalk is formed by the delta and b chains.</text>
</comment>
<dbReference type="PANTHER" id="PTHR33445:SF1">
    <property type="entry name" value="ATP SYNTHASE SUBUNIT B"/>
    <property type="match status" value="1"/>
</dbReference>
<dbReference type="InterPro" id="IPR028987">
    <property type="entry name" value="ATP_synth_B-like_membr_sf"/>
</dbReference>
<dbReference type="GO" id="GO:0046933">
    <property type="term" value="F:proton-transporting ATP synthase activity, rotational mechanism"/>
    <property type="evidence" value="ECO:0007669"/>
    <property type="project" value="UniProtKB-UniRule"/>
</dbReference>
<comment type="subcellular location">
    <subcellularLocation>
        <location evidence="1 14">Cell membrane</location>
        <topology evidence="1 14">Single-pass membrane protein</topology>
    </subcellularLocation>
</comment>
<evidence type="ECO:0000256" key="6">
    <source>
        <dbReference type="ARBA" id="ARBA00022692"/>
    </source>
</evidence>
<dbReference type="NCBIfam" id="NF004412">
    <property type="entry name" value="PRK05759.1-3"/>
    <property type="match status" value="1"/>
</dbReference>
<evidence type="ECO:0000256" key="10">
    <source>
        <dbReference type="ARBA" id="ARBA00023136"/>
    </source>
</evidence>
<evidence type="ECO:0000256" key="15">
    <source>
        <dbReference type="RuleBase" id="RU003848"/>
    </source>
</evidence>
<evidence type="ECO:0000256" key="9">
    <source>
        <dbReference type="ARBA" id="ARBA00023065"/>
    </source>
</evidence>
<keyword evidence="9 14" id="KW-0406">Ion transport</keyword>
<keyword evidence="4 14" id="KW-1003">Cell membrane</keyword>